<keyword evidence="9" id="KW-1185">Reference proteome</keyword>
<evidence type="ECO:0000313" key="8">
    <source>
        <dbReference type="EMBL" id="AKK03862.1"/>
    </source>
</evidence>
<dbReference type="OrthoDB" id="4746525at2"/>
<keyword evidence="5 6" id="KW-0472">Membrane</keyword>
<evidence type="ECO:0000259" key="7">
    <source>
        <dbReference type="Pfam" id="PF00350"/>
    </source>
</evidence>
<feature type="transmembrane region" description="Helical" evidence="6">
    <location>
        <begin position="467"/>
        <end position="494"/>
    </location>
</feature>
<keyword evidence="6" id="KW-1133">Transmembrane helix</keyword>
<evidence type="ECO:0000256" key="3">
    <source>
        <dbReference type="ARBA" id="ARBA00022801"/>
    </source>
</evidence>
<dbReference type="Pfam" id="PF00350">
    <property type="entry name" value="Dynamin_N"/>
    <property type="match status" value="1"/>
</dbReference>
<dbReference type="Proteomes" id="UP000035368">
    <property type="component" value="Chromosome"/>
</dbReference>
<evidence type="ECO:0000256" key="1">
    <source>
        <dbReference type="ARBA" id="ARBA00004370"/>
    </source>
</evidence>
<comment type="subcellular location">
    <subcellularLocation>
        <location evidence="1">Membrane</location>
    </subcellularLocation>
</comment>
<dbReference type="Gene3D" id="3.40.50.300">
    <property type="entry name" value="P-loop containing nucleotide triphosphate hydrolases"/>
    <property type="match status" value="1"/>
</dbReference>
<dbReference type="GO" id="GO:0003924">
    <property type="term" value="F:GTPase activity"/>
    <property type="evidence" value="ECO:0007669"/>
    <property type="project" value="InterPro"/>
</dbReference>
<dbReference type="SUPFAM" id="SSF52540">
    <property type="entry name" value="P-loop containing nucleoside triphosphate hydrolases"/>
    <property type="match status" value="1"/>
</dbReference>
<protein>
    <submittedName>
        <fullName evidence="8">Dynamin family protein</fullName>
    </submittedName>
</protein>
<accession>A0A0G3GYD2</accession>
<dbReference type="PATRIC" id="fig|1050174.4.peg.2041"/>
<name>A0A0G3GYD2_9CORY</name>
<keyword evidence="3" id="KW-0378">Hydrolase</keyword>
<feature type="domain" description="Dynamin N-terminal" evidence="7">
    <location>
        <begin position="49"/>
        <end position="217"/>
    </location>
</feature>
<dbReference type="GO" id="GO:0016020">
    <property type="term" value="C:membrane"/>
    <property type="evidence" value="ECO:0007669"/>
    <property type="project" value="UniProtKB-SubCell"/>
</dbReference>
<keyword evidence="6" id="KW-0812">Transmembrane</keyword>
<dbReference type="InterPro" id="IPR027417">
    <property type="entry name" value="P-loop_NTPase"/>
</dbReference>
<dbReference type="RefSeq" id="WP_047240814.1">
    <property type="nucleotide sequence ID" value="NZ_CP011541.1"/>
</dbReference>
<dbReference type="InterPro" id="IPR027094">
    <property type="entry name" value="Mitofusin_fam"/>
</dbReference>
<proteinExistence type="predicted"/>
<gene>
    <name evidence="8" type="ORF">CEPID_10115</name>
</gene>
<keyword evidence="2" id="KW-0547">Nucleotide-binding</keyword>
<dbReference type="InterPro" id="IPR045063">
    <property type="entry name" value="Dynamin_N"/>
</dbReference>
<evidence type="ECO:0000256" key="4">
    <source>
        <dbReference type="ARBA" id="ARBA00023134"/>
    </source>
</evidence>
<dbReference type="EMBL" id="CP011541">
    <property type="protein sequence ID" value="AKK03862.1"/>
    <property type="molecule type" value="Genomic_DNA"/>
</dbReference>
<dbReference type="AlphaFoldDB" id="A0A0G3GYD2"/>
<dbReference type="GO" id="GO:0008053">
    <property type="term" value="P:mitochondrial fusion"/>
    <property type="evidence" value="ECO:0007669"/>
    <property type="project" value="TreeGrafter"/>
</dbReference>
<dbReference type="PANTHER" id="PTHR10465:SF0">
    <property type="entry name" value="SARCALUMENIN"/>
    <property type="match status" value="1"/>
</dbReference>
<evidence type="ECO:0000313" key="9">
    <source>
        <dbReference type="Proteomes" id="UP000035368"/>
    </source>
</evidence>
<evidence type="ECO:0000256" key="6">
    <source>
        <dbReference type="SAM" id="Phobius"/>
    </source>
</evidence>
<organism evidence="8 9">
    <name type="scientific">Corynebacterium epidermidicanis</name>
    <dbReference type="NCBI Taxonomy" id="1050174"/>
    <lineage>
        <taxon>Bacteria</taxon>
        <taxon>Bacillati</taxon>
        <taxon>Actinomycetota</taxon>
        <taxon>Actinomycetes</taxon>
        <taxon>Mycobacteriales</taxon>
        <taxon>Corynebacteriaceae</taxon>
        <taxon>Corynebacterium</taxon>
    </lineage>
</organism>
<sequence>METAPHTVNGRDARASVGRACEIATKYGHVGAAEHALAVMNAEFRLGTVVVVGEIKRGKSSVVNALVGRRDLLPVDVLMCTSAPIRVKTVQDPTFPVEVSVVRGDRRDPIDPAELPKWVTHQAVQELDRAPADSDDALQLPSAAEITVGARDLGSITIIDTPGVGGLDSHAIHAALTEARHAGVLLMVCDASTPITAPELEILRTAREQVGSVIVAVTKTDKNTRRWRSIVSDNRRLISQHLGLEIPVIGVSSLRALDAAELVDDARREAIEQRCGIAALRAQIRQDLAASSGIGVRTALDSMTVVMRSVQKDVDEDIQLHSSTSDAVAKLEGERAQLEKFREETADWEQVFQRDISLARNSISGDLDRALEQLRITWTERINSDGMRVLRSKPQVFTSQIETELRSIVDSAVQAILREVEKDCRALVRDEELTRQVMSTVLASLLPAEIVTREVDKKTKDLADPTVLTMGMVGAGALAGVTFGIAPLAAGLWIGINLGYKAMRNGKQHLINWLREMQSNARSTSMRMLDQIITSARTEIMLAHRSKLRQQQKHIQGKIEEARRIAQESETERKSRLARLQKNFDIIEATITELESHKRALQAPGRAL</sequence>
<dbReference type="KEGG" id="cei:CEPID_10115"/>
<keyword evidence="4" id="KW-0342">GTP-binding</keyword>
<dbReference type="GO" id="GO:0005525">
    <property type="term" value="F:GTP binding"/>
    <property type="evidence" value="ECO:0007669"/>
    <property type="project" value="UniProtKB-KW"/>
</dbReference>
<reference evidence="8 9" key="1">
    <citation type="submission" date="2015-05" db="EMBL/GenBank/DDBJ databases">
        <title>Complete genome sequence of Corynebacterium epidermidicanis DSM 45586, isolated from the skin of a dog suffering from pruritus.</title>
        <authorList>
            <person name="Ruckert C."/>
            <person name="Albersmeier A."/>
            <person name="Winkler A."/>
            <person name="Tauch A."/>
        </authorList>
    </citation>
    <scope>NUCLEOTIDE SEQUENCE [LARGE SCALE GENOMIC DNA]</scope>
    <source>
        <strain evidence="8 9">DSM 45586</strain>
    </source>
</reference>
<dbReference type="STRING" id="1050174.CEPID_10115"/>
<evidence type="ECO:0000256" key="5">
    <source>
        <dbReference type="ARBA" id="ARBA00023136"/>
    </source>
</evidence>
<dbReference type="PANTHER" id="PTHR10465">
    <property type="entry name" value="TRANSMEMBRANE GTPASE FZO1"/>
    <property type="match status" value="1"/>
</dbReference>
<evidence type="ECO:0000256" key="2">
    <source>
        <dbReference type="ARBA" id="ARBA00022741"/>
    </source>
</evidence>